<sequence>MKKNTILLMGPLPLPITGQSLAFSVVCDSLSGIYVVNTTMYSSKIISMIYVLFSIVLGFLTKRFTCVYFTCSRSKFGGIRDLLLLLCSRLWKVPVVNHLHGFDFYQYSQSLSKIHRKLFIYAYAWVDTSIVLHEDMISEFKDFPKMDITIVENCYDPSLEISPLTSVGIRMKLLYLSNIMQSKGIFILLDAIEKMKDLKNDFELNIAGEFLDDYLMSSEEVKVKFENKVKLLNDNGFRVVYKGVVFQSKKIELLSDSDIFILPTFHRTEAFPISIIEAMRAGCGIISTNHNLIPSIIKDTNGILVEPKSINSLSRGIIQLVKDQLKVEKLKFNNVLEAKNKYSPLRYIKEVNDIIIR</sequence>
<name>A0AC61ND01_9BACT</name>
<accession>A0AC61ND01</accession>
<evidence type="ECO:0000313" key="2">
    <source>
        <dbReference type="Proteomes" id="UP000826212"/>
    </source>
</evidence>
<protein>
    <submittedName>
        <fullName evidence="1">Glycosyltransferase family 4 protein</fullName>
    </submittedName>
</protein>
<organism evidence="1 2">
    <name type="scientific">Halosquirtibacter laminarini</name>
    <dbReference type="NCBI Taxonomy" id="3374600"/>
    <lineage>
        <taxon>Bacteria</taxon>
        <taxon>Pseudomonadati</taxon>
        <taxon>Bacteroidota</taxon>
        <taxon>Bacteroidia</taxon>
        <taxon>Marinilabiliales</taxon>
        <taxon>Prolixibacteraceae</taxon>
        <taxon>Halosquirtibacter</taxon>
    </lineage>
</organism>
<dbReference type="Proteomes" id="UP000826212">
    <property type="component" value="Chromosome"/>
</dbReference>
<gene>
    <name evidence="1" type="ORF">K4L44_12690</name>
</gene>
<dbReference type="EMBL" id="CP081303">
    <property type="protein sequence ID" value="QZE13432.1"/>
    <property type="molecule type" value="Genomic_DNA"/>
</dbReference>
<proteinExistence type="predicted"/>
<evidence type="ECO:0000313" key="1">
    <source>
        <dbReference type="EMBL" id="QZE13432.1"/>
    </source>
</evidence>
<reference evidence="1" key="1">
    <citation type="submission" date="2021-08" db="EMBL/GenBank/DDBJ databases">
        <title>Novel anaerobic bacterium isolated from sea squirt in East Sea, Republic of Korea.</title>
        <authorList>
            <person name="Nguyen T.H."/>
            <person name="Li Z."/>
            <person name="Lee Y.-J."/>
            <person name="Ko J."/>
            <person name="Kim S.-G."/>
        </authorList>
    </citation>
    <scope>NUCLEOTIDE SEQUENCE</scope>
    <source>
        <strain evidence="1">KCTC 25031</strain>
    </source>
</reference>
<keyword evidence="2" id="KW-1185">Reference proteome</keyword>